<dbReference type="GO" id="GO:0004197">
    <property type="term" value="F:cysteine-type endopeptidase activity"/>
    <property type="evidence" value="ECO:0007669"/>
    <property type="project" value="InterPro"/>
</dbReference>
<organism evidence="4 5">
    <name type="scientific">Mycena indigotica</name>
    <dbReference type="NCBI Taxonomy" id="2126181"/>
    <lineage>
        <taxon>Eukaryota</taxon>
        <taxon>Fungi</taxon>
        <taxon>Dikarya</taxon>
        <taxon>Basidiomycota</taxon>
        <taxon>Agaricomycotina</taxon>
        <taxon>Agaricomycetes</taxon>
        <taxon>Agaricomycetidae</taxon>
        <taxon>Agaricales</taxon>
        <taxon>Marasmiineae</taxon>
        <taxon>Mycenaceae</taxon>
        <taxon>Mycena</taxon>
    </lineage>
</organism>
<dbReference type="AlphaFoldDB" id="A0A8H6TF37"/>
<feature type="compositionally biased region" description="Low complexity" evidence="2">
    <location>
        <begin position="231"/>
        <end position="240"/>
    </location>
</feature>
<evidence type="ECO:0000256" key="2">
    <source>
        <dbReference type="SAM" id="MobiDB-lite"/>
    </source>
</evidence>
<sequence>MPSSPISPLCERCSALSPIVTRRRSSCAWRTPKRKALLIGINSVATSNEAALHGPHRDVRDMKSLLMSKYSFREEDIQLLVDDGCLGHLQPDRTNIMQGIKKLVENTEPGDKLFFLYCGHTIQVPKSSITEEFDDGLDECIVPLDGEDCAIKDYELRAQLVDPLPIGSSLVAVFDSCHSASLLDLEHLRCNRVFVPWVSKGQRMTGELRNRMVRHLALPMTSPTSPCSLTRLPSRSSATRARSRRASIDIISSPISPRNRALSPLLLSPARYTAFSPNKSPSEASPRSPFTTNKGNVVVSPDAMQRRIPPPLKLWETNKENLFVLNPNERERIPLMSTSPTQLTLTIGPSGLDNVPFTPSTATVLSPTATLYDSPVQTVCQGWCRAGSELALPMKAASKQAFVISLAACKDSELSWETEDGRSMTQAMIQVLSEDAHPSLRELVTRISHILHGLARERHSQAYAWKRYRRKHPMLPPDSASFDTETFQHPQIASHQPLDMEMRWEL</sequence>
<evidence type="ECO:0000313" key="5">
    <source>
        <dbReference type="Proteomes" id="UP000636479"/>
    </source>
</evidence>
<name>A0A8H6TF37_9AGAR</name>
<keyword evidence="5" id="KW-1185">Reference proteome</keyword>
<gene>
    <name evidence="4" type="ORF">MIND_00174600</name>
</gene>
<feature type="compositionally biased region" description="Polar residues" evidence="2">
    <location>
        <begin position="276"/>
        <end position="295"/>
    </location>
</feature>
<dbReference type="GO" id="GO:0006508">
    <property type="term" value="P:proteolysis"/>
    <property type="evidence" value="ECO:0007669"/>
    <property type="project" value="InterPro"/>
</dbReference>
<dbReference type="Gene3D" id="3.40.50.12660">
    <property type="match status" value="1"/>
</dbReference>
<dbReference type="Gene3D" id="3.40.50.1460">
    <property type="match status" value="1"/>
</dbReference>
<dbReference type="PANTHER" id="PTHR48104">
    <property type="entry name" value="METACASPASE-4"/>
    <property type="match status" value="1"/>
</dbReference>
<evidence type="ECO:0000313" key="4">
    <source>
        <dbReference type="EMBL" id="KAF7316553.1"/>
    </source>
</evidence>
<comment type="caution">
    <text evidence="4">The sequence shown here is derived from an EMBL/GenBank/DDBJ whole genome shotgun (WGS) entry which is preliminary data.</text>
</comment>
<dbReference type="GO" id="GO:0005737">
    <property type="term" value="C:cytoplasm"/>
    <property type="evidence" value="ECO:0007669"/>
    <property type="project" value="TreeGrafter"/>
</dbReference>
<evidence type="ECO:0000256" key="1">
    <source>
        <dbReference type="ARBA" id="ARBA00009005"/>
    </source>
</evidence>
<dbReference type="OrthoDB" id="3223806at2759"/>
<dbReference type="Proteomes" id="UP000636479">
    <property type="component" value="Unassembled WGS sequence"/>
</dbReference>
<dbReference type="Pfam" id="PF00656">
    <property type="entry name" value="Peptidase_C14"/>
    <property type="match status" value="1"/>
</dbReference>
<feature type="domain" description="Peptidase C14 caspase" evidence="3">
    <location>
        <begin position="33"/>
        <end position="466"/>
    </location>
</feature>
<dbReference type="PANTHER" id="PTHR48104:SF30">
    <property type="entry name" value="METACASPASE-1"/>
    <property type="match status" value="1"/>
</dbReference>
<dbReference type="RefSeq" id="XP_037226576.1">
    <property type="nucleotide sequence ID" value="XM_037358666.1"/>
</dbReference>
<proteinExistence type="inferred from homology"/>
<feature type="region of interest" description="Disordered" evidence="2">
    <location>
        <begin position="276"/>
        <end position="296"/>
    </location>
</feature>
<dbReference type="GeneID" id="59341182"/>
<evidence type="ECO:0000259" key="3">
    <source>
        <dbReference type="Pfam" id="PF00656"/>
    </source>
</evidence>
<comment type="similarity">
    <text evidence="1">Belongs to the peptidase C14B family.</text>
</comment>
<dbReference type="InterPro" id="IPR011600">
    <property type="entry name" value="Pept_C14_caspase"/>
</dbReference>
<reference evidence="4" key="1">
    <citation type="submission" date="2020-05" db="EMBL/GenBank/DDBJ databases">
        <title>Mycena genomes resolve the evolution of fungal bioluminescence.</title>
        <authorList>
            <person name="Tsai I.J."/>
        </authorList>
    </citation>
    <scope>NUCLEOTIDE SEQUENCE</scope>
    <source>
        <strain evidence="4">171206Taipei</strain>
    </source>
</reference>
<accession>A0A8H6TF37</accession>
<protein>
    <recommendedName>
        <fullName evidence="3">Peptidase C14 caspase domain-containing protein</fullName>
    </recommendedName>
</protein>
<dbReference type="EMBL" id="JACAZF010000001">
    <property type="protein sequence ID" value="KAF7316553.1"/>
    <property type="molecule type" value="Genomic_DNA"/>
</dbReference>
<dbReference type="InterPro" id="IPR050452">
    <property type="entry name" value="Metacaspase"/>
</dbReference>
<feature type="region of interest" description="Disordered" evidence="2">
    <location>
        <begin position="224"/>
        <end position="243"/>
    </location>
</feature>